<proteinExistence type="predicted"/>
<dbReference type="Proteomes" id="UP000199236">
    <property type="component" value="Unassembled WGS sequence"/>
</dbReference>
<keyword evidence="2" id="KW-1185">Reference proteome</keyword>
<name>A0A1I5A3V0_9HYPH</name>
<dbReference type="STRING" id="655353.SAMN04488056_101337"/>
<gene>
    <name evidence="1" type="ORF">SAMN04488056_101337</name>
</gene>
<dbReference type="EMBL" id="FOVR01000001">
    <property type="protein sequence ID" value="SFN57172.1"/>
    <property type="molecule type" value="Genomic_DNA"/>
</dbReference>
<organism evidence="1 2">
    <name type="scientific">Cohaesibacter marisflavi</name>
    <dbReference type="NCBI Taxonomy" id="655353"/>
    <lineage>
        <taxon>Bacteria</taxon>
        <taxon>Pseudomonadati</taxon>
        <taxon>Pseudomonadota</taxon>
        <taxon>Alphaproteobacteria</taxon>
        <taxon>Hyphomicrobiales</taxon>
        <taxon>Cohaesibacteraceae</taxon>
    </lineage>
</organism>
<dbReference type="RefSeq" id="WP_090068194.1">
    <property type="nucleotide sequence ID" value="NZ_FOVR01000001.1"/>
</dbReference>
<sequence>MSIKLNAIAQRLLSDRLESYAETITSQASAEGTDISVETDLSEDGGSISLSGNQLLQAHYGDRENAPSGFVSSLLEGLTQQRRSV</sequence>
<accession>A0A1I5A3V0</accession>
<evidence type="ECO:0000313" key="2">
    <source>
        <dbReference type="Proteomes" id="UP000199236"/>
    </source>
</evidence>
<protein>
    <submittedName>
        <fullName evidence="1">Uncharacterized protein</fullName>
    </submittedName>
</protein>
<evidence type="ECO:0000313" key="1">
    <source>
        <dbReference type="EMBL" id="SFN57172.1"/>
    </source>
</evidence>
<dbReference type="AlphaFoldDB" id="A0A1I5A3V0"/>
<reference evidence="1 2" key="1">
    <citation type="submission" date="2016-10" db="EMBL/GenBank/DDBJ databases">
        <authorList>
            <person name="de Groot N.N."/>
        </authorList>
    </citation>
    <scope>NUCLEOTIDE SEQUENCE [LARGE SCALE GENOMIC DNA]</scope>
    <source>
        <strain evidence="1 2">CGMCC 1.9157</strain>
    </source>
</reference>